<dbReference type="Proteomes" id="UP000189701">
    <property type="component" value="Unplaced"/>
</dbReference>
<dbReference type="InterPro" id="IPR029472">
    <property type="entry name" value="Copia-like_N"/>
</dbReference>
<keyword evidence="3" id="KW-1185">Reference proteome</keyword>
<dbReference type="RefSeq" id="XP_009781486.1">
    <property type="nucleotide sequence ID" value="XM_009783184.1"/>
</dbReference>
<evidence type="ECO:0000313" key="3">
    <source>
        <dbReference type="Proteomes" id="UP000189701"/>
    </source>
</evidence>
<dbReference type="Pfam" id="PF14244">
    <property type="entry name" value="Retrotran_gag_3"/>
    <property type="match status" value="1"/>
</dbReference>
<dbReference type="InterPro" id="IPR013103">
    <property type="entry name" value="RVT_2"/>
</dbReference>
<protein>
    <submittedName>
        <fullName evidence="4">Uncharacterized protein LOC104230392</fullName>
    </submittedName>
</protein>
<dbReference type="PANTHER" id="PTHR37610">
    <property type="entry name" value="CCHC-TYPE DOMAIN-CONTAINING PROTEIN"/>
    <property type="match status" value="1"/>
</dbReference>
<dbReference type="InterPro" id="IPR043502">
    <property type="entry name" value="DNA/RNA_pol_sf"/>
</dbReference>
<evidence type="ECO:0000259" key="1">
    <source>
        <dbReference type="Pfam" id="PF07727"/>
    </source>
</evidence>
<dbReference type="eggNOG" id="KOG0017">
    <property type="taxonomic scope" value="Eukaryota"/>
</dbReference>
<evidence type="ECO:0000313" key="4">
    <source>
        <dbReference type="RefSeq" id="XP_009781486.1"/>
    </source>
</evidence>
<feature type="domain" description="Reverse transcriptase Ty1/copia-type" evidence="1">
    <location>
        <begin position="240"/>
        <end position="331"/>
    </location>
</feature>
<dbReference type="PANTHER" id="PTHR37610:SF86">
    <property type="entry name" value="RETROTRANSPOSON COPIA-LIKE N-TERMINAL DOMAIN-CONTAINING PROTEIN"/>
    <property type="match status" value="1"/>
</dbReference>
<accession>A0A1U7WW01</accession>
<feature type="domain" description="Retrotransposon Copia-like N-terminal" evidence="2">
    <location>
        <begin position="19"/>
        <end position="64"/>
    </location>
</feature>
<gene>
    <name evidence="4" type="primary">LOC104230392</name>
</gene>
<reference evidence="3" key="1">
    <citation type="journal article" date="2013" name="Genome Biol.">
        <title>Reference genomes and transcriptomes of Nicotiana sylvestris and Nicotiana tomentosiformis.</title>
        <authorList>
            <person name="Sierro N."/>
            <person name="Battey J.N."/>
            <person name="Ouadi S."/>
            <person name="Bovet L."/>
            <person name="Goepfert S."/>
            <person name="Bakaher N."/>
            <person name="Peitsch M.C."/>
            <person name="Ivanov N.V."/>
        </authorList>
    </citation>
    <scope>NUCLEOTIDE SEQUENCE [LARGE SCALE GENOMIC DNA]</scope>
</reference>
<dbReference type="SUPFAM" id="SSF56672">
    <property type="entry name" value="DNA/RNA polymerases"/>
    <property type="match status" value="1"/>
</dbReference>
<dbReference type="Pfam" id="PF07727">
    <property type="entry name" value="RVT_2"/>
    <property type="match status" value="1"/>
</dbReference>
<dbReference type="STRING" id="4096.A0A1U7WW01"/>
<reference evidence="4" key="2">
    <citation type="submission" date="2025-08" db="UniProtKB">
        <authorList>
            <consortium name="RefSeq"/>
        </authorList>
    </citation>
    <scope>IDENTIFICATION</scope>
    <source>
        <tissue evidence="4">Leaf</tissue>
    </source>
</reference>
<name>A0A1U7WW01_NICSY</name>
<evidence type="ECO:0000259" key="2">
    <source>
        <dbReference type="Pfam" id="PF14244"/>
    </source>
</evidence>
<dbReference type="AlphaFoldDB" id="A0A1U7WW01"/>
<proteinExistence type="predicted"/>
<organism evidence="3 4">
    <name type="scientific">Nicotiana sylvestris</name>
    <name type="common">Wood tobacco</name>
    <name type="synonym">South American tobacco</name>
    <dbReference type="NCBI Taxonomy" id="4096"/>
    <lineage>
        <taxon>Eukaryota</taxon>
        <taxon>Viridiplantae</taxon>
        <taxon>Streptophyta</taxon>
        <taxon>Embryophyta</taxon>
        <taxon>Tracheophyta</taxon>
        <taxon>Spermatophyta</taxon>
        <taxon>Magnoliopsida</taxon>
        <taxon>eudicotyledons</taxon>
        <taxon>Gunneridae</taxon>
        <taxon>Pentapetalae</taxon>
        <taxon>asterids</taxon>
        <taxon>lamiids</taxon>
        <taxon>Solanales</taxon>
        <taxon>Solanaceae</taxon>
        <taxon>Nicotianoideae</taxon>
        <taxon>Nicotianeae</taxon>
        <taxon>Nicotiana</taxon>
    </lineage>
</organism>
<sequence>MAAETPVKIDHTHPLFLQSLDTPGMILIPIQFTGSENYGLWSRSMSLALKAKRKLGFVTGACAKESFEKNLHEEWETCNAIVHRWIMNYVSKDLLSGIIYASDAHAVWEDLQKRFDKVNRVQIFQLHRSILRLSQGADYVAVYFTKLKELWAEYDILVPYPDCGCPKSKEHMTHLQQQRLMQFLDGLNDTYDQARRQILMKTTEPTLNQAYALITQDESQQCTGGGVLGHKSDPLAMQWEQKVCKLNKSLYGLKQASRQWNLKLTEALVGAGFVQSTHDYFMFTKRSCKDIVIILIYVDDLLLTGSNKNLIDEAKAALYQQFKLKDVGELSGAKPALTPLEVNQKLTSVEYDRAIGIQDKDPLADANMYQKLIGKLLYLIVTRPDISYAIQTLSQFMQLPKKSHMEAAFRVVRYLKATPGMGVLLKRWNVDTLTVFYDSDWAACPMTQSSVSGYAVKLGDSLFHGSLRNNTLFHEAMLKQNIAAWHQQSQK</sequence>